<proteinExistence type="inferred from homology"/>
<dbReference type="InterPro" id="IPR050058">
    <property type="entry name" value="Ala-tRNA_ligase"/>
</dbReference>
<evidence type="ECO:0000256" key="5">
    <source>
        <dbReference type="ARBA" id="ARBA00022741"/>
    </source>
</evidence>
<dbReference type="GO" id="GO:0005524">
    <property type="term" value="F:ATP binding"/>
    <property type="evidence" value="ECO:0007669"/>
    <property type="project" value="UniProtKB-KW"/>
</dbReference>
<evidence type="ECO:0000313" key="12">
    <source>
        <dbReference type="Proteomes" id="UP000554482"/>
    </source>
</evidence>
<dbReference type="EMBL" id="JABWDY010025572">
    <property type="protein sequence ID" value="KAF5189354.1"/>
    <property type="molecule type" value="Genomic_DNA"/>
</dbReference>
<dbReference type="Gene3D" id="3.30.930.10">
    <property type="entry name" value="Bira Bifunctional Protein, Domain 2"/>
    <property type="match status" value="1"/>
</dbReference>
<keyword evidence="8" id="KW-0648">Protein biosynthesis</keyword>
<gene>
    <name evidence="11" type="ORF">FRX31_021058</name>
</gene>
<keyword evidence="12" id="KW-1185">Reference proteome</keyword>
<dbReference type="PRINTS" id="PR00980">
    <property type="entry name" value="TRNASYNTHALA"/>
</dbReference>
<dbReference type="GO" id="GO:0002161">
    <property type="term" value="F:aminoacyl-tRNA deacylase activity"/>
    <property type="evidence" value="ECO:0007669"/>
    <property type="project" value="TreeGrafter"/>
</dbReference>
<evidence type="ECO:0000256" key="2">
    <source>
        <dbReference type="ARBA" id="ARBA00013168"/>
    </source>
</evidence>
<keyword evidence="6" id="KW-0067">ATP-binding</keyword>
<evidence type="ECO:0000256" key="7">
    <source>
        <dbReference type="ARBA" id="ARBA00022884"/>
    </source>
</evidence>
<comment type="similarity">
    <text evidence="1">Belongs to the class-II aminoacyl-tRNA synthetase family.</text>
</comment>
<dbReference type="GO" id="GO:0000049">
    <property type="term" value="F:tRNA binding"/>
    <property type="evidence" value="ECO:0007669"/>
    <property type="project" value="UniProtKB-KW"/>
</dbReference>
<keyword evidence="9" id="KW-0030">Aminoacyl-tRNA synthetase</keyword>
<evidence type="ECO:0000256" key="4">
    <source>
        <dbReference type="ARBA" id="ARBA00022598"/>
    </source>
</evidence>
<evidence type="ECO:0000256" key="9">
    <source>
        <dbReference type="ARBA" id="ARBA00023146"/>
    </source>
</evidence>
<dbReference type="Pfam" id="PF01411">
    <property type="entry name" value="tRNA-synt_2c"/>
    <property type="match status" value="1"/>
</dbReference>
<feature type="domain" description="Alanyl-transfer RNA synthetases family profile" evidence="10">
    <location>
        <begin position="11"/>
        <end position="126"/>
    </location>
</feature>
<reference evidence="11 12" key="1">
    <citation type="submission" date="2020-06" db="EMBL/GenBank/DDBJ databases">
        <title>Transcriptomic and genomic resources for Thalictrum thalictroides and T. hernandezii: Facilitating candidate gene discovery in an emerging model plant lineage.</title>
        <authorList>
            <person name="Arias T."/>
            <person name="Riano-Pachon D.M."/>
            <person name="Di Stilio V.S."/>
        </authorList>
    </citation>
    <scope>NUCLEOTIDE SEQUENCE [LARGE SCALE GENOMIC DNA]</scope>
    <source>
        <strain evidence="12">cv. WT478/WT964</strain>
        <tissue evidence="11">Leaves</tissue>
    </source>
</reference>
<protein>
    <recommendedName>
        <fullName evidence="2">alanine--tRNA ligase</fullName>
        <ecNumber evidence="2">6.1.1.7</ecNumber>
    </recommendedName>
</protein>
<dbReference type="SUPFAM" id="SSF55681">
    <property type="entry name" value="Class II aaRS and biotin synthetases"/>
    <property type="match status" value="1"/>
</dbReference>
<keyword evidence="7" id="KW-0694">RNA-binding</keyword>
<dbReference type="InterPro" id="IPR018164">
    <property type="entry name" value="Ala-tRNA-synth_IIc_N"/>
</dbReference>
<evidence type="ECO:0000256" key="1">
    <source>
        <dbReference type="ARBA" id="ARBA00008226"/>
    </source>
</evidence>
<comment type="caution">
    <text evidence="11">The sequence shown here is derived from an EMBL/GenBank/DDBJ whole genome shotgun (WGS) entry which is preliminary data.</text>
</comment>
<evidence type="ECO:0000313" key="11">
    <source>
        <dbReference type="EMBL" id="KAF5189354.1"/>
    </source>
</evidence>
<evidence type="ECO:0000256" key="8">
    <source>
        <dbReference type="ARBA" id="ARBA00022917"/>
    </source>
</evidence>
<dbReference type="PANTHER" id="PTHR11777:SF9">
    <property type="entry name" value="ALANINE--TRNA LIGASE, CYTOPLASMIC"/>
    <property type="match status" value="1"/>
</dbReference>
<evidence type="ECO:0000256" key="3">
    <source>
        <dbReference type="ARBA" id="ARBA00022555"/>
    </source>
</evidence>
<dbReference type="GO" id="GO:0005829">
    <property type="term" value="C:cytosol"/>
    <property type="evidence" value="ECO:0007669"/>
    <property type="project" value="TreeGrafter"/>
</dbReference>
<dbReference type="GO" id="GO:0004813">
    <property type="term" value="F:alanine-tRNA ligase activity"/>
    <property type="evidence" value="ECO:0007669"/>
    <property type="project" value="UniProtKB-EC"/>
</dbReference>
<dbReference type="InterPro" id="IPR018165">
    <property type="entry name" value="Ala-tRNA-synth_IIc_core"/>
</dbReference>
<dbReference type="Proteomes" id="UP000554482">
    <property type="component" value="Unassembled WGS sequence"/>
</dbReference>
<dbReference type="AlphaFoldDB" id="A0A7J6VW69"/>
<dbReference type="PANTHER" id="PTHR11777">
    <property type="entry name" value="ALANYL-TRNA SYNTHETASE"/>
    <property type="match status" value="1"/>
</dbReference>
<evidence type="ECO:0000259" key="10">
    <source>
        <dbReference type="PROSITE" id="PS50860"/>
    </source>
</evidence>
<dbReference type="PROSITE" id="PS50860">
    <property type="entry name" value="AA_TRNA_LIGASE_II_ALA"/>
    <property type="match status" value="1"/>
</dbReference>
<name>A0A7J6VW69_THATH</name>
<dbReference type="GO" id="GO:0006419">
    <property type="term" value="P:alanyl-tRNA aminoacylation"/>
    <property type="evidence" value="ECO:0007669"/>
    <property type="project" value="InterPro"/>
</dbReference>
<keyword evidence="5" id="KW-0547">Nucleotide-binding</keyword>
<organism evidence="11 12">
    <name type="scientific">Thalictrum thalictroides</name>
    <name type="common">Rue-anemone</name>
    <name type="synonym">Anemone thalictroides</name>
    <dbReference type="NCBI Taxonomy" id="46969"/>
    <lineage>
        <taxon>Eukaryota</taxon>
        <taxon>Viridiplantae</taxon>
        <taxon>Streptophyta</taxon>
        <taxon>Embryophyta</taxon>
        <taxon>Tracheophyta</taxon>
        <taxon>Spermatophyta</taxon>
        <taxon>Magnoliopsida</taxon>
        <taxon>Ranunculales</taxon>
        <taxon>Ranunculaceae</taxon>
        <taxon>Thalictroideae</taxon>
        <taxon>Thalictrum</taxon>
    </lineage>
</organism>
<evidence type="ECO:0000256" key="6">
    <source>
        <dbReference type="ARBA" id="ARBA00022840"/>
    </source>
</evidence>
<keyword evidence="4 11" id="KW-0436">Ligase</keyword>
<dbReference type="EC" id="6.1.1.7" evidence="2"/>
<keyword evidence="3" id="KW-0820">tRNA-binding</keyword>
<dbReference type="OrthoDB" id="2423964at2759"/>
<dbReference type="InterPro" id="IPR045864">
    <property type="entry name" value="aa-tRNA-synth_II/BPL/LPL"/>
</dbReference>
<dbReference type="InterPro" id="IPR002318">
    <property type="entry name" value="Ala-tRNA-lgiase_IIc"/>
</dbReference>
<accession>A0A7J6VW69</accession>
<sequence>MHKAFNADGPLTLNWFTLPSEKLWISVFEDDDEAFSIWHDEVLGDDSRFIEFYNLVFMQYNMMDDGSLEPLKQKHIDTRLGLEHMARILQKVPNNYKTDLIYPIIEKASKLAIVSYAEADDHIKTH</sequence>